<dbReference type="PANTHER" id="PTHR43124">
    <property type="entry name" value="PURINE EFFLUX PUMP PBUE"/>
    <property type="match status" value="1"/>
</dbReference>
<dbReference type="PANTHER" id="PTHR43124:SF3">
    <property type="entry name" value="CHLORAMPHENICOL EFFLUX PUMP RV0191"/>
    <property type="match status" value="1"/>
</dbReference>
<dbReference type="AlphaFoldDB" id="A0A2H1JHM7"/>
<feature type="transmembrane region" description="Helical" evidence="6">
    <location>
        <begin position="299"/>
        <end position="323"/>
    </location>
</feature>
<accession>A0A2H1JHM7</accession>
<dbReference type="InterPro" id="IPR020846">
    <property type="entry name" value="MFS_dom"/>
</dbReference>
<dbReference type="CDD" id="cd17324">
    <property type="entry name" value="MFS_NepI_like"/>
    <property type="match status" value="1"/>
</dbReference>
<dbReference type="PROSITE" id="PS50850">
    <property type="entry name" value="MFS"/>
    <property type="match status" value="1"/>
</dbReference>
<feature type="transmembrane region" description="Helical" evidence="6">
    <location>
        <begin position="93"/>
        <end position="116"/>
    </location>
</feature>
<reference evidence="9" key="1">
    <citation type="submission" date="2017-03" db="EMBL/GenBank/DDBJ databases">
        <authorList>
            <person name="Monnet C."/>
        </authorList>
    </citation>
    <scope>NUCLEOTIDE SEQUENCE [LARGE SCALE GENOMIC DNA]</scope>
    <source>
        <strain evidence="9">P10</strain>
    </source>
</reference>
<dbReference type="RefSeq" id="WP_101643395.1">
    <property type="nucleotide sequence ID" value="NZ_FXZE01000007.1"/>
</dbReference>
<sequence>MPFALYLLALVVFAMGTSEFMLAGLVPDISTYFAVSVGTAGLLTSAFAAGMVIGAPAMAAFTRRLPVKATLLGCVLVFALSHVVGALTPDFTVLFITRVIAAIVNAGFLAVALGAATKLVAPDAKGRAVAILLAGTTVATVAGVPAGALLGTALGWQSTFWAIALLCVPAAIGIAAGFTTRTDDSSREEPSSLSPSLRAELAQLTSPRLILTMLLAALVNAGTFATLTFLAPIVTDTAGLSQWWVSVALVLFGVGSFIGVTAAGRLSDARPRIVIVVGGSVLVLGWVALALFATNPVALLGLVFTQGVLGFAVGSTLITRVLYAAPGAPTMAGSYATAALNVGAATGPVLAAAALSVRPGALGPVWVAAIATTAALLLAVALLRLIAPAEGEVVK</sequence>
<feature type="transmembrane region" description="Helical" evidence="6">
    <location>
        <begin position="243"/>
        <end position="266"/>
    </location>
</feature>
<feature type="transmembrane region" description="Helical" evidence="6">
    <location>
        <begin position="69"/>
        <end position="87"/>
    </location>
</feature>
<keyword evidence="5 6" id="KW-0472">Membrane</keyword>
<keyword evidence="4 6" id="KW-1133">Transmembrane helix</keyword>
<evidence type="ECO:0000259" key="7">
    <source>
        <dbReference type="PROSITE" id="PS50850"/>
    </source>
</evidence>
<evidence type="ECO:0000313" key="8">
    <source>
        <dbReference type="EMBL" id="SMX86977.1"/>
    </source>
</evidence>
<name>A0A2H1JHM7_9MICO</name>
<feature type="transmembrane region" description="Helical" evidence="6">
    <location>
        <begin position="363"/>
        <end position="387"/>
    </location>
</feature>
<feature type="transmembrane region" description="Helical" evidence="6">
    <location>
        <begin position="128"/>
        <end position="154"/>
    </location>
</feature>
<proteinExistence type="predicted"/>
<organism evidence="8 9">
    <name type="scientific">Brevibacterium antiquum</name>
    <dbReference type="NCBI Taxonomy" id="234835"/>
    <lineage>
        <taxon>Bacteria</taxon>
        <taxon>Bacillati</taxon>
        <taxon>Actinomycetota</taxon>
        <taxon>Actinomycetes</taxon>
        <taxon>Micrococcales</taxon>
        <taxon>Brevibacteriaceae</taxon>
        <taxon>Brevibacterium</taxon>
    </lineage>
</organism>
<evidence type="ECO:0000256" key="3">
    <source>
        <dbReference type="ARBA" id="ARBA00022692"/>
    </source>
</evidence>
<keyword evidence="9" id="KW-1185">Reference proteome</keyword>
<protein>
    <submittedName>
        <fullName evidence="8">MFS transporter, DHA1 family, chloramphenicol resistance protein</fullName>
    </submittedName>
</protein>
<evidence type="ECO:0000256" key="2">
    <source>
        <dbReference type="ARBA" id="ARBA00022475"/>
    </source>
</evidence>
<evidence type="ECO:0000256" key="5">
    <source>
        <dbReference type="ARBA" id="ARBA00023136"/>
    </source>
</evidence>
<dbReference type="GO" id="GO:0022857">
    <property type="term" value="F:transmembrane transporter activity"/>
    <property type="evidence" value="ECO:0007669"/>
    <property type="project" value="InterPro"/>
</dbReference>
<dbReference type="Pfam" id="PF07690">
    <property type="entry name" value="MFS_1"/>
    <property type="match status" value="1"/>
</dbReference>
<dbReference type="InterPro" id="IPR036259">
    <property type="entry name" value="MFS_trans_sf"/>
</dbReference>
<keyword evidence="3 6" id="KW-0812">Transmembrane</keyword>
<feature type="domain" description="Major facilitator superfamily (MFS) profile" evidence="7">
    <location>
        <begin position="4"/>
        <end position="392"/>
    </location>
</feature>
<keyword evidence="2" id="KW-1003">Cell membrane</keyword>
<feature type="transmembrane region" description="Helical" evidence="6">
    <location>
        <begin position="32"/>
        <end position="57"/>
    </location>
</feature>
<dbReference type="EMBL" id="FXZE01000007">
    <property type="protein sequence ID" value="SMX86977.1"/>
    <property type="molecule type" value="Genomic_DNA"/>
</dbReference>
<dbReference type="SUPFAM" id="SSF103473">
    <property type="entry name" value="MFS general substrate transporter"/>
    <property type="match status" value="1"/>
</dbReference>
<dbReference type="InterPro" id="IPR011701">
    <property type="entry name" value="MFS"/>
</dbReference>
<evidence type="ECO:0000256" key="4">
    <source>
        <dbReference type="ARBA" id="ARBA00022989"/>
    </source>
</evidence>
<dbReference type="Proteomes" id="UP000234342">
    <property type="component" value="Unassembled WGS sequence"/>
</dbReference>
<dbReference type="Gene3D" id="1.20.1250.20">
    <property type="entry name" value="MFS general substrate transporter like domains"/>
    <property type="match status" value="1"/>
</dbReference>
<evidence type="ECO:0000256" key="1">
    <source>
        <dbReference type="ARBA" id="ARBA00004651"/>
    </source>
</evidence>
<feature type="transmembrane region" description="Helical" evidence="6">
    <location>
        <begin position="160"/>
        <end position="178"/>
    </location>
</feature>
<feature type="transmembrane region" description="Helical" evidence="6">
    <location>
        <begin position="273"/>
        <end position="293"/>
    </location>
</feature>
<comment type="subcellular location">
    <subcellularLocation>
        <location evidence="1">Cell membrane</location>
        <topology evidence="1">Multi-pass membrane protein</topology>
    </subcellularLocation>
</comment>
<dbReference type="GO" id="GO:0005886">
    <property type="term" value="C:plasma membrane"/>
    <property type="evidence" value="ECO:0007669"/>
    <property type="project" value="UniProtKB-SubCell"/>
</dbReference>
<feature type="transmembrane region" description="Helical" evidence="6">
    <location>
        <begin position="335"/>
        <end position="357"/>
    </location>
</feature>
<dbReference type="NCBIfam" id="NF033135">
    <property type="entry name" value="cmx_cmrA"/>
    <property type="match status" value="1"/>
</dbReference>
<dbReference type="InterPro" id="IPR050189">
    <property type="entry name" value="MFS_Efflux_Transporters"/>
</dbReference>
<feature type="transmembrane region" description="Helical" evidence="6">
    <location>
        <begin position="209"/>
        <end position="231"/>
    </location>
</feature>
<gene>
    <name evidence="8" type="ORF">BANT10_02030</name>
</gene>
<evidence type="ECO:0000313" key="9">
    <source>
        <dbReference type="Proteomes" id="UP000234342"/>
    </source>
</evidence>
<evidence type="ECO:0000256" key="6">
    <source>
        <dbReference type="SAM" id="Phobius"/>
    </source>
</evidence>